<dbReference type="InterPro" id="IPR029058">
    <property type="entry name" value="AB_hydrolase_fold"/>
</dbReference>
<dbReference type="GO" id="GO:0009190">
    <property type="term" value="P:cyclic nucleotide biosynthetic process"/>
    <property type="evidence" value="ECO:0007669"/>
    <property type="project" value="InterPro"/>
</dbReference>
<dbReference type="AlphaFoldDB" id="A0A1B4Y1T4"/>
<dbReference type="GO" id="GO:0016020">
    <property type="term" value="C:membrane"/>
    <property type="evidence" value="ECO:0007669"/>
    <property type="project" value="TreeGrafter"/>
</dbReference>
<gene>
    <name evidence="3" type="ORF">SHTP_1802</name>
</gene>
<sequence length="452" mass="49070">MWCHHRWMRDDRVRYARNGHVHLAYRVFGQSGPTVIWVPGWMVSNVDTIDEPGSPYAPGIERASQQVRLVVWDRRGTGLSDPATHLLSLDERLEDLRAIVDSVGLDPAALWGTSEGGAVSILFAATYPDRVGLLSLFGTAARFSQDLPDFPWGFTPAEVQSQLCAIEDDWGRGALAELFYGQAAEVPGMRELFGRLQRSVSSPSMAKLWWQAFMATDVRAVLGSIRVPTLVLARPGDQLVPLESSAALAAAIPNAQFRLLPPGPHTPFDIIDDLAREVLDFFTGESGAPADERVLKTVLFTDIVSSTEKLSTMGDTAWRHQLNGHDSVVDNLLLRYGGTRAKHTGDGVFALFDAPTKAARCALQLVPALAALNIAIRAGIHTGECERRGQEWSGMAVHIGARIGALADAGEVFASRTVRDLTAGSGLTFESLGPQQLKGLPEQIEIYRVSAA</sequence>
<name>A0A1B4Y1T4_MYCUL</name>
<keyword evidence="1 3" id="KW-0378">Hydrolase</keyword>
<dbReference type="Pfam" id="PF00211">
    <property type="entry name" value="Guanylate_cyc"/>
    <property type="match status" value="1"/>
</dbReference>
<dbReference type="InterPro" id="IPR000073">
    <property type="entry name" value="AB_hydrolase_1"/>
</dbReference>
<dbReference type="SUPFAM" id="SSF55073">
    <property type="entry name" value="Nucleotide cyclase"/>
    <property type="match status" value="1"/>
</dbReference>
<evidence type="ECO:0000256" key="1">
    <source>
        <dbReference type="ARBA" id="ARBA00022801"/>
    </source>
</evidence>
<dbReference type="PRINTS" id="PR00111">
    <property type="entry name" value="ABHYDROLASE"/>
</dbReference>
<dbReference type="SUPFAM" id="SSF53474">
    <property type="entry name" value="alpha/beta-Hydrolases"/>
    <property type="match status" value="1"/>
</dbReference>
<dbReference type="Proteomes" id="UP000218067">
    <property type="component" value="Chromosome"/>
</dbReference>
<dbReference type="PROSITE" id="PS50125">
    <property type="entry name" value="GUANYLATE_CYCLASE_2"/>
    <property type="match status" value="1"/>
</dbReference>
<evidence type="ECO:0000259" key="2">
    <source>
        <dbReference type="PROSITE" id="PS50125"/>
    </source>
</evidence>
<reference evidence="3 4" key="1">
    <citation type="submission" date="2016-08" db="EMBL/GenBank/DDBJ databases">
        <title>Complete genome sequence of Mycobacterium shinshuense, a subspecies of M. ulcerans.</title>
        <authorList>
            <person name="Yoshida M."/>
            <person name="Ogura Y."/>
            <person name="Hayashi T."/>
            <person name="Hoshino Y."/>
        </authorList>
    </citation>
    <scope>NUCLEOTIDE SEQUENCE [LARGE SCALE GENOMIC DNA]</scope>
    <source>
        <strain evidence="4">ATCC 33728</strain>
    </source>
</reference>
<protein>
    <submittedName>
        <fullName evidence="3">Hydrolase</fullName>
    </submittedName>
</protein>
<dbReference type="PANTHER" id="PTHR43798">
    <property type="entry name" value="MONOACYLGLYCEROL LIPASE"/>
    <property type="match status" value="1"/>
</dbReference>
<organism evidence="3 4">
    <name type="scientific">Mycobacterium ulcerans subsp. shinshuense</name>
    <dbReference type="NCBI Taxonomy" id="1124626"/>
    <lineage>
        <taxon>Bacteria</taxon>
        <taxon>Bacillati</taxon>
        <taxon>Actinomycetota</taxon>
        <taxon>Actinomycetes</taxon>
        <taxon>Mycobacteriales</taxon>
        <taxon>Mycobacteriaceae</taxon>
        <taxon>Mycobacterium</taxon>
        <taxon>Mycobacterium ulcerans group</taxon>
    </lineage>
</organism>
<dbReference type="GO" id="GO:0035556">
    <property type="term" value="P:intracellular signal transduction"/>
    <property type="evidence" value="ECO:0007669"/>
    <property type="project" value="InterPro"/>
</dbReference>
<dbReference type="Pfam" id="PF00561">
    <property type="entry name" value="Abhydrolase_1"/>
    <property type="match status" value="1"/>
</dbReference>
<dbReference type="Gene3D" id="3.30.70.1230">
    <property type="entry name" value="Nucleotide cyclase"/>
    <property type="match status" value="1"/>
</dbReference>
<dbReference type="CDD" id="cd07302">
    <property type="entry name" value="CHD"/>
    <property type="match status" value="1"/>
</dbReference>
<dbReference type="SMART" id="SM00044">
    <property type="entry name" value="CYCc"/>
    <property type="match status" value="1"/>
</dbReference>
<accession>A0A1B4Y1T4</accession>
<dbReference type="PANTHER" id="PTHR43798:SF31">
    <property type="entry name" value="AB HYDROLASE SUPERFAMILY PROTEIN YCLE"/>
    <property type="match status" value="1"/>
</dbReference>
<dbReference type="InterPro" id="IPR029787">
    <property type="entry name" value="Nucleotide_cyclase"/>
</dbReference>
<proteinExistence type="predicted"/>
<evidence type="ECO:0000313" key="3">
    <source>
        <dbReference type="EMBL" id="BAV41022.1"/>
    </source>
</evidence>
<dbReference type="InterPro" id="IPR001054">
    <property type="entry name" value="A/G_cyclase"/>
</dbReference>
<evidence type="ECO:0000313" key="4">
    <source>
        <dbReference type="Proteomes" id="UP000218067"/>
    </source>
</evidence>
<dbReference type="GO" id="GO:0016787">
    <property type="term" value="F:hydrolase activity"/>
    <property type="evidence" value="ECO:0007669"/>
    <property type="project" value="UniProtKB-KW"/>
</dbReference>
<dbReference type="Gene3D" id="3.40.50.1820">
    <property type="entry name" value="alpha/beta hydrolase"/>
    <property type="match status" value="1"/>
</dbReference>
<dbReference type="GO" id="GO:0004016">
    <property type="term" value="F:adenylate cyclase activity"/>
    <property type="evidence" value="ECO:0007669"/>
    <property type="project" value="UniProtKB-ARBA"/>
</dbReference>
<dbReference type="InterPro" id="IPR050266">
    <property type="entry name" value="AB_hydrolase_sf"/>
</dbReference>
<dbReference type="EMBL" id="AP017624">
    <property type="protein sequence ID" value="BAV41022.1"/>
    <property type="molecule type" value="Genomic_DNA"/>
</dbReference>
<feature type="domain" description="Guanylate cyclase" evidence="2">
    <location>
        <begin position="297"/>
        <end position="404"/>
    </location>
</feature>